<organism evidence="1 2">
    <name type="scientific">Stentor coeruleus</name>
    <dbReference type="NCBI Taxonomy" id="5963"/>
    <lineage>
        <taxon>Eukaryota</taxon>
        <taxon>Sar</taxon>
        <taxon>Alveolata</taxon>
        <taxon>Ciliophora</taxon>
        <taxon>Postciliodesmatophora</taxon>
        <taxon>Heterotrichea</taxon>
        <taxon>Heterotrichida</taxon>
        <taxon>Stentoridae</taxon>
        <taxon>Stentor</taxon>
    </lineage>
</organism>
<dbReference type="EMBL" id="MPUH01000370">
    <property type="protein sequence ID" value="OMJ81677.1"/>
    <property type="molecule type" value="Genomic_DNA"/>
</dbReference>
<gene>
    <name evidence="1" type="ORF">SteCoe_17786</name>
</gene>
<keyword evidence="2" id="KW-1185">Reference proteome</keyword>
<accession>A0A1R2BYF8</accession>
<evidence type="ECO:0000313" key="1">
    <source>
        <dbReference type="EMBL" id="OMJ81677.1"/>
    </source>
</evidence>
<protein>
    <submittedName>
        <fullName evidence="1">Uncharacterized protein</fullName>
    </submittedName>
</protein>
<name>A0A1R2BYF8_9CILI</name>
<sequence>MESSLNTQLVLPSTKSQENFLHIIKNSHSHHKDNTDYNEDLIISAGLNMQLNSNVYLIDLLRLEYTKDIRTEFLKTYLNDISRIQGFKYVENFEDLEKRSIVLLDSFTACIYSHKIFYITCSDQKNDISRVNLNTFIESKKPIEPIETHSILANPGYTYIFVSVCKNLMNQGAEVILSSKNVNFDNVKSTTKDEIAAYIYATTKISAKNLLFKINEAKELLQTDCSDLSITSNDSIGNISIIECSTIKPTYKPICDLLIFSYNRSSFVSLEYTISDDTGRADTSFRLSNTITGKFPYMSGSSIAMIETPSKETKKSFVDYTEYLESPRFSSINTSPYRIITATPIKSPRQSSLSIQEVKNYLLTGNNKRDMIDSPYGKIALKKVRSPGIRTFSYQDSDSKSIATDVCTSNELNKSKTIFEEKKTSCQCQSCYIF</sequence>
<reference evidence="1 2" key="1">
    <citation type="submission" date="2016-11" db="EMBL/GenBank/DDBJ databases">
        <title>The macronuclear genome of Stentor coeruleus: a giant cell with tiny introns.</title>
        <authorList>
            <person name="Slabodnick M."/>
            <person name="Ruby J.G."/>
            <person name="Reiff S.B."/>
            <person name="Swart E.C."/>
            <person name="Gosai S."/>
            <person name="Prabakaran S."/>
            <person name="Witkowska E."/>
            <person name="Larue G.E."/>
            <person name="Fisher S."/>
            <person name="Freeman R.M."/>
            <person name="Gunawardena J."/>
            <person name="Chu W."/>
            <person name="Stover N.A."/>
            <person name="Gregory B.D."/>
            <person name="Nowacki M."/>
            <person name="Derisi J."/>
            <person name="Roy S.W."/>
            <person name="Marshall W.F."/>
            <person name="Sood P."/>
        </authorList>
    </citation>
    <scope>NUCLEOTIDE SEQUENCE [LARGE SCALE GENOMIC DNA]</scope>
    <source>
        <strain evidence="1">WM001</strain>
    </source>
</reference>
<dbReference type="Proteomes" id="UP000187209">
    <property type="component" value="Unassembled WGS sequence"/>
</dbReference>
<dbReference type="OrthoDB" id="327244at2759"/>
<comment type="caution">
    <text evidence="1">The sequence shown here is derived from an EMBL/GenBank/DDBJ whole genome shotgun (WGS) entry which is preliminary data.</text>
</comment>
<evidence type="ECO:0000313" key="2">
    <source>
        <dbReference type="Proteomes" id="UP000187209"/>
    </source>
</evidence>
<dbReference type="AlphaFoldDB" id="A0A1R2BYF8"/>
<proteinExistence type="predicted"/>